<organism evidence="1">
    <name type="scientific">plant metagenome</name>
    <dbReference type="NCBI Taxonomy" id="1297885"/>
    <lineage>
        <taxon>unclassified sequences</taxon>
        <taxon>metagenomes</taxon>
        <taxon>organismal metagenomes</taxon>
    </lineage>
</organism>
<dbReference type="PANTHER" id="PTHR42928:SF5">
    <property type="entry name" value="BLR1237 PROTEIN"/>
    <property type="match status" value="1"/>
</dbReference>
<dbReference type="SUPFAM" id="SSF53850">
    <property type="entry name" value="Periplasmic binding protein-like II"/>
    <property type="match status" value="1"/>
</dbReference>
<protein>
    <submittedName>
        <fullName evidence="1">Tricarboxylate transport protein TctC</fullName>
    </submittedName>
</protein>
<dbReference type="Gene3D" id="3.40.190.10">
    <property type="entry name" value="Periplasmic binding protein-like II"/>
    <property type="match status" value="1"/>
</dbReference>
<evidence type="ECO:0000313" key="1">
    <source>
        <dbReference type="EMBL" id="VFR21635.1"/>
    </source>
</evidence>
<dbReference type="InterPro" id="IPR005064">
    <property type="entry name" value="BUG"/>
</dbReference>
<dbReference type="PIRSF" id="PIRSF017082">
    <property type="entry name" value="YflP"/>
    <property type="match status" value="1"/>
</dbReference>
<accession>A0A484P832</accession>
<proteinExistence type="predicted"/>
<gene>
    <name evidence="1" type="ORF">AMP9_4042</name>
</gene>
<dbReference type="InterPro" id="IPR042100">
    <property type="entry name" value="Bug_dom1"/>
</dbReference>
<dbReference type="Gene3D" id="3.40.190.150">
    <property type="entry name" value="Bordetella uptake gene, domain 1"/>
    <property type="match status" value="1"/>
</dbReference>
<dbReference type="EMBL" id="CAADHY010000015">
    <property type="protein sequence ID" value="VFR21635.1"/>
    <property type="molecule type" value="Genomic_DNA"/>
</dbReference>
<dbReference type="AlphaFoldDB" id="A0A484P832"/>
<reference evidence="1" key="1">
    <citation type="submission" date="2019-03" db="EMBL/GenBank/DDBJ databases">
        <authorList>
            <person name="Danneels B."/>
        </authorList>
    </citation>
    <scope>NUCLEOTIDE SEQUENCE</scope>
</reference>
<name>A0A484P832_9ZZZZ</name>
<sequence>MTRLVVEKIRIATGWLLVVENKPGAGGNIGMDVVAKAVPDGYTIGMGQTANLAINPSLHTKMPYDAAKALVPVATVAGQPVVLVVNSTAPFLTLADFVSAAQAKQGSFTMASAGNGTVGHLTGELFTRQAGINTLHIPYRGAGPAANDLLGNQVDYYFATPQAVLPFIRAGKLRALAVSSSQRLPILPDVPTVAESGYKNFDTNDWKMLVAPAGTPPAILAQLQAVVARVLSDAELIVALQEEGSAPLISTPQQAADLLQSEQERWSTVVRNSGLKLD</sequence>
<dbReference type="Pfam" id="PF03401">
    <property type="entry name" value="TctC"/>
    <property type="match status" value="1"/>
</dbReference>
<dbReference type="PANTHER" id="PTHR42928">
    <property type="entry name" value="TRICARBOXYLATE-BINDING PROTEIN"/>
    <property type="match status" value="1"/>
</dbReference>